<evidence type="ECO:0000313" key="2">
    <source>
        <dbReference type="Proteomes" id="UP001058974"/>
    </source>
</evidence>
<dbReference type="PANTHER" id="PTHR48475:SF1">
    <property type="entry name" value="RNASE H TYPE-1 DOMAIN-CONTAINING PROTEIN"/>
    <property type="match status" value="1"/>
</dbReference>
<comment type="caution">
    <text evidence="1">The sequence shown here is derived from an EMBL/GenBank/DDBJ whole genome shotgun (WGS) entry which is preliminary data.</text>
</comment>
<keyword evidence="2" id="KW-1185">Reference proteome</keyword>
<dbReference type="Gramene" id="Psat07G0213400-T1">
    <property type="protein sequence ID" value="KAI5385418.1"/>
    <property type="gene ID" value="KIW84_072134"/>
</dbReference>
<evidence type="ECO:0000313" key="1">
    <source>
        <dbReference type="EMBL" id="KAI5385418.1"/>
    </source>
</evidence>
<dbReference type="AlphaFoldDB" id="A0A9D4ZWS8"/>
<accession>A0A9D4ZWS8</accession>
<proteinExistence type="predicted"/>
<sequence>MKFEFPDEDIRFLKSKDCEEPIPEEGPDPEFERILMFDGAVNVNGSGVGAVLVTPKGSHIPFAARLTMEAVLPVEVQIPSWRVLMDVKLKETKWIRTRYEELSLIEEKRLATICQGQWYHQRMKRAFDRKVRPRVYHVGDMVLKRILPPQNDRQGKWTPNYEGPFVVKKVFSGGALLLTTMDGAVRYFHSLTGCDVKLFEKISPWNPIRDKELNNGEKTARELRRSLNVNQEDSSKSEDWRVGPNLRRSIVSEWGEVENTRVEIVTSPASRKVVVSPAEVCVGSCFPTKSPSGPSSVEVIPSEGRFFPQHQCYSPTGWRLER</sequence>
<dbReference type="PANTHER" id="PTHR48475">
    <property type="entry name" value="RIBONUCLEASE H"/>
    <property type="match status" value="1"/>
</dbReference>
<organism evidence="1 2">
    <name type="scientific">Pisum sativum</name>
    <name type="common">Garden pea</name>
    <name type="synonym">Lathyrus oleraceus</name>
    <dbReference type="NCBI Taxonomy" id="3888"/>
    <lineage>
        <taxon>Eukaryota</taxon>
        <taxon>Viridiplantae</taxon>
        <taxon>Streptophyta</taxon>
        <taxon>Embryophyta</taxon>
        <taxon>Tracheophyta</taxon>
        <taxon>Spermatophyta</taxon>
        <taxon>Magnoliopsida</taxon>
        <taxon>eudicotyledons</taxon>
        <taxon>Gunneridae</taxon>
        <taxon>Pentapetalae</taxon>
        <taxon>rosids</taxon>
        <taxon>fabids</taxon>
        <taxon>Fabales</taxon>
        <taxon>Fabaceae</taxon>
        <taxon>Papilionoideae</taxon>
        <taxon>50 kb inversion clade</taxon>
        <taxon>NPAAA clade</taxon>
        <taxon>Hologalegina</taxon>
        <taxon>IRL clade</taxon>
        <taxon>Fabeae</taxon>
        <taxon>Lathyrus</taxon>
    </lineage>
</organism>
<dbReference type="EMBL" id="JAMSHJ010000007">
    <property type="protein sequence ID" value="KAI5385418.1"/>
    <property type="molecule type" value="Genomic_DNA"/>
</dbReference>
<name>A0A9D4ZWS8_PEA</name>
<gene>
    <name evidence="1" type="ORF">KIW84_072134</name>
</gene>
<protein>
    <submittedName>
        <fullName evidence="1">Uncharacterized protein</fullName>
    </submittedName>
</protein>
<reference evidence="1 2" key="1">
    <citation type="journal article" date="2022" name="Nat. Genet.">
        <title>Improved pea reference genome and pan-genome highlight genomic features and evolutionary characteristics.</title>
        <authorList>
            <person name="Yang T."/>
            <person name="Liu R."/>
            <person name="Luo Y."/>
            <person name="Hu S."/>
            <person name="Wang D."/>
            <person name="Wang C."/>
            <person name="Pandey M.K."/>
            <person name="Ge S."/>
            <person name="Xu Q."/>
            <person name="Li N."/>
            <person name="Li G."/>
            <person name="Huang Y."/>
            <person name="Saxena R.K."/>
            <person name="Ji Y."/>
            <person name="Li M."/>
            <person name="Yan X."/>
            <person name="He Y."/>
            <person name="Liu Y."/>
            <person name="Wang X."/>
            <person name="Xiang C."/>
            <person name="Varshney R.K."/>
            <person name="Ding H."/>
            <person name="Gao S."/>
            <person name="Zong X."/>
        </authorList>
    </citation>
    <scope>NUCLEOTIDE SEQUENCE [LARGE SCALE GENOMIC DNA]</scope>
    <source>
        <strain evidence="1 2">cv. Zhongwan 6</strain>
    </source>
</reference>
<dbReference type="Proteomes" id="UP001058974">
    <property type="component" value="Chromosome 7"/>
</dbReference>